<accession>A0A4P9WV29</accession>
<evidence type="ECO:0000313" key="3">
    <source>
        <dbReference type="EMBL" id="RKO98380.1"/>
    </source>
</evidence>
<dbReference type="EMBL" id="ML014461">
    <property type="protein sequence ID" value="RKO98380.1"/>
    <property type="molecule type" value="Genomic_DNA"/>
</dbReference>
<reference evidence="2" key="3">
    <citation type="submission" date="2018-08" db="EMBL/GenBank/DDBJ databases">
        <title>Leveraging single-cell genomics to expand the Fungal Tree of Life.</title>
        <authorList>
            <consortium name="DOE Joint Genome Institute"/>
            <person name="Ahrendt S.R."/>
            <person name="Quandt C.A."/>
            <person name="Ciobanu D."/>
            <person name="Clum A."/>
            <person name="Salamov A."/>
            <person name="Andreopoulos B."/>
            <person name="Cheng J.-F."/>
            <person name="Woyke T."/>
            <person name="Pelin A."/>
            <person name="Henrissat B."/>
            <person name="Reynolds N."/>
            <person name="Benny G.L."/>
            <person name="Smith M.E."/>
            <person name="James T.Y."/>
            <person name="Grigoriev I.V."/>
        </authorList>
    </citation>
    <scope>NUCLEOTIDE SEQUENCE</scope>
    <source>
        <strain evidence="2">ATCC 52028</strain>
    </source>
</reference>
<feature type="signal peptide" evidence="1">
    <location>
        <begin position="1"/>
        <end position="18"/>
    </location>
</feature>
<name>A0A4P9WV29_9FUNG</name>
<organism evidence="2 4">
    <name type="scientific">Caulochytrium protostelioides</name>
    <dbReference type="NCBI Taxonomy" id="1555241"/>
    <lineage>
        <taxon>Eukaryota</taxon>
        <taxon>Fungi</taxon>
        <taxon>Fungi incertae sedis</taxon>
        <taxon>Chytridiomycota</taxon>
        <taxon>Chytridiomycota incertae sedis</taxon>
        <taxon>Chytridiomycetes</taxon>
        <taxon>Caulochytriales</taxon>
        <taxon>Caulochytriaceae</taxon>
        <taxon>Caulochytrium</taxon>
    </lineage>
</organism>
<dbReference type="AlphaFoldDB" id="A0A4P9WV29"/>
<evidence type="ECO:0000313" key="2">
    <source>
        <dbReference type="EMBL" id="RKO97241.1"/>
    </source>
</evidence>
<keyword evidence="1" id="KW-0732">Signal</keyword>
<evidence type="ECO:0000313" key="5">
    <source>
        <dbReference type="Proteomes" id="UP000274922"/>
    </source>
</evidence>
<proteinExistence type="predicted"/>
<feature type="chain" id="PRO_5036118858" evidence="1">
    <location>
        <begin position="19"/>
        <end position="466"/>
    </location>
</feature>
<evidence type="ECO:0000313" key="4">
    <source>
        <dbReference type="Proteomes" id="UP000268535"/>
    </source>
</evidence>
<sequence length="466" mass="52717">MLWSSGALVLALVGTAAAGPVLPSRVADEHLERARRGEEINPSRTWALFQDGHILNTEAHWKNAIKFDSFEPTPIDWMRDPKPETKREELEKRCQEPCQGNPVDIATFIFDEEKVKTYKQDKTVDDYIKDLEPRQKGPFPTLCLCEKISDDDFSKIMKTLNELPDVVRTGTPIIAIRNVETPNNDSKNKVVIVPKRMIGDTSAIFQEALAVLFTPEVKEKFEKEIAKDICVARKDALDDTKKAFIYAAVLYQSLWRAPFMRHGIKHPNGTRAFHNANLSCMYFQLRAVGDLVYKEGTADRINRSYLYPHEETVEVHAVSEQTTVFRLTEMPCAVHGGKISIEHGLSDCKQYGRKMTDPEVGKLITGNGELLSKKGTIITPDDKNKKNYYNPGRPKCEFTTHGNAFPDGREVTWAKTLKFDKSKNGVPRFDNYSSTFITWEMEWSDGAKQSIRFSLYPAAACEGPAS</sequence>
<evidence type="ECO:0000256" key="1">
    <source>
        <dbReference type="SAM" id="SignalP"/>
    </source>
</evidence>
<dbReference type="Proteomes" id="UP000274922">
    <property type="component" value="Unassembled WGS sequence"/>
</dbReference>
<keyword evidence="5" id="KW-1185">Reference proteome</keyword>
<protein>
    <submittedName>
        <fullName evidence="2">Uncharacterized protein</fullName>
    </submittedName>
</protein>
<reference evidence="3" key="2">
    <citation type="submission" date="2018-04" db="EMBL/GenBank/DDBJ databases">
        <title>Leveraging single-cell genomics to expand the Fungal Tree of Life.</title>
        <authorList>
            <consortium name="DOE Joint Genome Institute"/>
            <person name="Ahrendt S.R."/>
            <person name="Quandt C.A."/>
            <person name="Ciobanu D."/>
            <person name="Clum A."/>
            <person name="Salamov A."/>
            <person name="Andreopoulos B."/>
            <person name="Cheng J.-F."/>
            <person name="Woyke T."/>
            <person name="Pelin A."/>
            <person name="Henrissat B."/>
            <person name="Benny G.L."/>
            <person name="Smith M.E."/>
            <person name="James T.Y."/>
            <person name="Grigoriev I.V."/>
        </authorList>
    </citation>
    <scope>NUCLEOTIDE SEQUENCE</scope>
    <source>
        <strain evidence="3">ATCC 52028</strain>
    </source>
</reference>
<dbReference type="Proteomes" id="UP000268535">
    <property type="component" value="Unassembled WGS sequence"/>
</dbReference>
<reference evidence="4 5" key="1">
    <citation type="journal article" date="2018" name="Nat. Microbiol.">
        <title>Leveraging single-cell genomics to expand the fungal tree of life.</title>
        <authorList>
            <person name="Ahrendt S.R."/>
            <person name="Quandt C.A."/>
            <person name="Ciobanu D."/>
            <person name="Clum A."/>
            <person name="Salamov A."/>
            <person name="Andreopoulos B."/>
            <person name="Cheng J.F."/>
            <person name="Woyke T."/>
            <person name="Pelin A."/>
            <person name="Henrissat B."/>
            <person name="Reynolds N.K."/>
            <person name="Benny G.L."/>
            <person name="Smith M.E."/>
            <person name="James T.Y."/>
            <person name="Grigoriev I.V."/>
        </authorList>
    </citation>
    <scope>NUCLEOTIDE SEQUENCE [LARGE SCALE GENOMIC DNA]</scope>
    <source>
        <strain evidence="4 5">ATCC 52028</strain>
    </source>
</reference>
<gene>
    <name evidence="2" type="ORF">CAUPRSCDRAFT_11076</name>
    <name evidence="3" type="ORF">CXG81DRAFT_21379</name>
</gene>
<dbReference type="EMBL" id="ML009347">
    <property type="protein sequence ID" value="RKO97241.1"/>
    <property type="molecule type" value="Genomic_DNA"/>
</dbReference>